<proteinExistence type="predicted"/>
<name>A0A4R6BBP7_9STAP</name>
<gene>
    <name evidence="1" type="ORF">ERX27_08905</name>
</gene>
<dbReference type="EMBL" id="SCWA01000016">
    <property type="protein sequence ID" value="TDL95262.1"/>
    <property type="molecule type" value="Genomic_DNA"/>
</dbReference>
<keyword evidence="2" id="KW-1185">Reference proteome</keyword>
<dbReference type="OrthoDB" id="7619731at2"/>
<protein>
    <submittedName>
        <fullName evidence="1">DUF2785 domain-containing protein</fullName>
    </submittedName>
</protein>
<dbReference type="Proteomes" id="UP000295310">
    <property type="component" value="Unassembled WGS sequence"/>
</dbReference>
<dbReference type="Pfam" id="PF10978">
    <property type="entry name" value="DUF2785"/>
    <property type="match status" value="1"/>
</dbReference>
<comment type="caution">
    <text evidence="1">The sequence shown here is derived from an EMBL/GenBank/DDBJ whole genome shotgun (WGS) entry which is preliminary data.</text>
</comment>
<sequence length="270" mass="31932">MKREAYMIEDLLKKYKNSTSGTSEMLDRLLTEMLENIGHTDSHIRDQIIYNEFCQILLNNSLNREQISKIINQCIKNLSFNIGETNTDSVFTRSFSILFLHAIICYDNQSIILSERDFNKIIKNSLHYFKVEIDVRGWVEDKGWAHAPAHTSDLIVECIKSRYFKKNLVNEILEGINSNIFKLQLNSVCYIDDEDIRMSMILVSLLEERYITEKEVGIWLAKLKDYLETGASKKIEYYRKTKNYTDFIRALFFQTERFKYLQKNIKILLK</sequence>
<organism evidence="1 2">
    <name type="scientific">Macrococcus brunensis</name>
    <dbReference type="NCBI Taxonomy" id="198483"/>
    <lineage>
        <taxon>Bacteria</taxon>
        <taxon>Bacillati</taxon>
        <taxon>Bacillota</taxon>
        <taxon>Bacilli</taxon>
        <taxon>Bacillales</taxon>
        <taxon>Staphylococcaceae</taxon>
        <taxon>Macrococcus</taxon>
    </lineage>
</organism>
<dbReference type="InterPro" id="IPR021247">
    <property type="entry name" value="DUF2785"/>
</dbReference>
<reference evidence="1 2" key="1">
    <citation type="submission" date="2019-01" db="EMBL/GenBank/DDBJ databases">
        <title>Draft genome sequences of the type strains of six Macrococcus species.</title>
        <authorList>
            <person name="Mazhar S."/>
            <person name="Altermann E."/>
            <person name="Hill C."/>
            <person name="Mcauliffe O."/>
        </authorList>
    </citation>
    <scope>NUCLEOTIDE SEQUENCE [LARGE SCALE GENOMIC DNA]</scope>
    <source>
        <strain evidence="1 2">CCM4811</strain>
    </source>
</reference>
<accession>A0A4R6BBP7</accession>
<dbReference type="AlphaFoldDB" id="A0A4R6BBP7"/>
<evidence type="ECO:0000313" key="1">
    <source>
        <dbReference type="EMBL" id="TDL95262.1"/>
    </source>
</evidence>
<evidence type="ECO:0000313" key="2">
    <source>
        <dbReference type="Proteomes" id="UP000295310"/>
    </source>
</evidence>